<dbReference type="EMBL" id="PDJQ01000001">
    <property type="protein sequence ID" value="PFG75235.1"/>
    <property type="molecule type" value="Genomic_DNA"/>
</dbReference>
<evidence type="ECO:0000313" key="6">
    <source>
        <dbReference type="Proteomes" id="UP000223071"/>
    </source>
</evidence>
<feature type="domain" description="Bacterial bifunctional deaminase-reductase C-terminal" evidence="4">
    <location>
        <begin position="19"/>
        <end position="220"/>
    </location>
</feature>
<dbReference type="InterPro" id="IPR024072">
    <property type="entry name" value="DHFR-like_dom_sf"/>
</dbReference>
<dbReference type="Gene3D" id="3.40.430.10">
    <property type="entry name" value="Dihydrofolate Reductase, subunit A"/>
    <property type="match status" value="1"/>
</dbReference>
<proteinExistence type="predicted"/>
<dbReference type="PANTHER" id="PTHR38011:SF7">
    <property type="entry name" value="2,5-DIAMINO-6-RIBOSYLAMINO-4(3H)-PYRIMIDINONE 5'-PHOSPHATE REDUCTASE"/>
    <property type="match status" value="1"/>
</dbReference>
<gene>
    <name evidence="5" type="ORF">A9A59_2503</name>
</gene>
<organism evidence="5 6">
    <name type="scientific">Tepidiforma thermophila (strain KCTC 52669 / CGMCC 1.13589 / G233)</name>
    <dbReference type="NCBI Taxonomy" id="2761530"/>
    <lineage>
        <taxon>Bacteria</taxon>
        <taxon>Bacillati</taxon>
        <taxon>Chloroflexota</taxon>
        <taxon>Tepidiformia</taxon>
        <taxon>Tepidiformales</taxon>
        <taxon>Tepidiformaceae</taxon>
        <taxon>Tepidiforma</taxon>
    </lineage>
</organism>
<comment type="pathway">
    <text evidence="1">Cofactor biosynthesis; riboflavin biosynthesis.</text>
</comment>
<dbReference type="GO" id="GO:0009231">
    <property type="term" value="P:riboflavin biosynthetic process"/>
    <property type="evidence" value="ECO:0007669"/>
    <property type="project" value="InterPro"/>
</dbReference>
<dbReference type="SUPFAM" id="SSF53597">
    <property type="entry name" value="Dihydrofolate reductase-like"/>
    <property type="match status" value="1"/>
</dbReference>
<name>A0A2A9HJK9_TEPT2</name>
<dbReference type="InterPro" id="IPR002734">
    <property type="entry name" value="RibDG_C"/>
</dbReference>
<keyword evidence="6" id="KW-1185">Reference proteome</keyword>
<dbReference type="AlphaFoldDB" id="A0A2A9HJK9"/>
<accession>A0A2A9HJK9</accession>
<evidence type="ECO:0000313" key="5">
    <source>
        <dbReference type="EMBL" id="PFG75235.1"/>
    </source>
</evidence>
<evidence type="ECO:0000256" key="1">
    <source>
        <dbReference type="ARBA" id="ARBA00005104"/>
    </source>
</evidence>
<dbReference type="GO" id="GO:0008703">
    <property type="term" value="F:5-amino-6-(5-phosphoribosylamino)uracil reductase activity"/>
    <property type="evidence" value="ECO:0007669"/>
    <property type="project" value="InterPro"/>
</dbReference>
<protein>
    <submittedName>
        <fullName evidence="5">Riboflavin biosynthesis pyrimidine reductase</fullName>
    </submittedName>
</protein>
<evidence type="ECO:0000256" key="2">
    <source>
        <dbReference type="ARBA" id="ARBA00022857"/>
    </source>
</evidence>
<reference evidence="5 6" key="1">
    <citation type="submission" date="2017-09" db="EMBL/GenBank/DDBJ databases">
        <title>Sequencing the genomes of two abundant thermophiles in Great Basin hot springs: Thermocrinis jamiesonii and novel Chloroflexi Thermoflexus hugenholtzii.</title>
        <authorList>
            <person name="Hedlund B."/>
        </authorList>
    </citation>
    <scope>NUCLEOTIDE SEQUENCE [LARGE SCALE GENOMIC DNA]</scope>
    <source>
        <strain evidence="5 6">G233</strain>
    </source>
</reference>
<keyword evidence="3" id="KW-0560">Oxidoreductase</keyword>
<evidence type="ECO:0000259" key="4">
    <source>
        <dbReference type="Pfam" id="PF01872"/>
    </source>
</evidence>
<evidence type="ECO:0000256" key="3">
    <source>
        <dbReference type="ARBA" id="ARBA00023002"/>
    </source>
</evidence>
<dbReference type="InterPro" id="IPR050765">
    <property type="entry name" value="Riboflavin_Biosynth_HTPR"/>
</dbReference>
<dbReference type="Proteomes" id="UP000223071">
    <property type="component" value="Unassembled WGS sequence"/>
</dbReference>
<dbReference type="Pfam" id="PF01872">
    <property type="entry name" value="RibD_C"/>
    <property type="match status" value="1"/>
</dbReference>
<dbReference type="RefSeq" id="WP_098504562.1">
    <property type="nucleotide sequence ID" value="NZ_PDJQ01000001.1"/>
</dbReference>
<sequence>MPKPDYTALEFPAPPDGRPYVIINMVMSVDGKTVVDGTEQGLGSRIDQRLMRELRVHADIVLNGAETLRVSGSSSRLGDPILETIRAARGREGLPIAATITASANLPLDRIFFTAPDFDAVVYVARGAPADRVRALRATGRQVVLLPKRNDLAAMLSHMRSELGASLLLCEGGPTLNAGLFAIDAVDELFITIGPRIVAGRDTLTPVEGDRAFTRRTMKQLELVSAVPNEATGELYCRYRVRR</sequence>
<comment type="caution">
    <text evidence="5">The sequence shown here is derived from an EMBL/GenBank/DDBJ whole genome shotgun (WGS) entry which is preliminary data.</text>
</comment>
<keyword evidence="2" id="KW-0521">NADP</keyword>
<dbReference type="PANTHER" id="PTHR38011">
    <property type="entry name" value="DIHYDROFOLATE REDUCTASE FAMILY PROTEIN (AFU_ORTHOLOGUE AFUA_8G06820)"/>
    <property type="match status" value="1"/>
</dbReference>